<evidence type="ECO:0000259" key="3">
    <source>
        <dbReference type="Pfam" id="PF03976"/>
    </source>
</evidence>
<keyword evidence="5" id="KW-1185">Reference proteome</keyword>
<dbReference type="PANTHER" id="PTHR34383:SF3">
    <property type="entry name" value="POLYPHOSPHATE:AMP PHOSPHOTRANSFERASE"/>
    <property type="match status" value="1"/>
</dbReference>
<evidence type="ECO:0000256" key="2">
    <source>
        <dbReference type="ARBA" id="ARBA00022777"/>
    </source>
</evidence>
<dbReference type="OrthoDB" id="9775224at2"/>
<keyword evidence="1 4" id="KW-0808">Transferase</keyword>
<dbReference type="AlphaFoldDB" id="A0A1I1JWC0"/>
<proteinExistence type="predicted"/>
<dbReference type="InterPro" id="IPR027417">
    <property type="entry name" value="P-loop_NTPase"/>
</dbReference>
<evidence type="ECO:0000256" key="1">
    <source>
        <dbReference type="ARBA" id="ARBA00022679"/>
    </source>
</evidence>
<dbReference type="NCBIfam" id="TIGR03709">
    <property type="entry name" value="PPK2_rel_1"/>
    <property type="match status" value="1"/>
</dbReference>
<dbReference type="PIRSF" id="PIRSF028756">
    <property type="entry name" value="PPK2_prd"/>
    <property type="match status" value="1"/>
</dbReference>
<dbReference type="InterPro" id="IPR022488">
    <property type="entry name" value="PPK2-related"/>
</dbReference>
<dbReference type="STRING" id="574651.SAMN04487968_107170"/>
<feature type="domain" description="Polyphosphate kinase-2-related" evidence="3">
    <location>
        <begin position="36"/>
        <end position="257"/>
    </location>
</feature>
<dbReference type="InterPro" id="IPR022300">
    <property type="entry name" value="PPK2-rel_1"/>
</dbReference>
<accession>A0A1I1JWC0</accession>
<dbReference type="Gene3D" id="3.40.50.300">
    <property type="entry name" value="P-loop containing nucleotide triphosphate hydrolases"/>
    <property type="match status" value="1"/>
</dbReference>
<organism evidence="4 5">
    <name type="scientific">Nocardioides terrae</name>
    <dbReference type="NCBI Taxonomy" id="574651"/>
    <lineage>
        <taxon>Bacteria</taxon>
        <taxon>Bacillati</taxon>
        <taxon>Actinomycetota</taxon>
        <taxon>Actinomycetes</taxon>
        <taxon>Propionibacteriales</taxon>
        <taxon>Nocardioidaceae</taxon>
        <taxon>Nocardioides</taxon>
    </lineage>
</organism>
<dbReference type="SUPFAM" id="SSF52540">
    <property type="entry name" value="P-loop containing nucleoside triphosphate hydrolases"/>
    <property type="match status" value="1"/>
</dbReference>
<dbReference type="GO" id="GO:0008976">
    <property type="term" value="F:polyphosphate kinase activity"/>
    <property type="evidence" value="ECO:0007669"/>
    <property type="project" value="InterPro"/>
</dbReference>
<sequence length="284" mass="32057">MTFLDELRLPSGPVDLSAWSTNAKPNFKGGKSGGEKTLAGLGPRLLDLQTRLYAQRDVADARGVLLVLQGMDTSGKGGVLKHTVGLVDPVGVRITSFKAPTKQERAHDFLWRIEKAVPALGYVGVFDRSHYEDVLIARVRSLAPADEIERRYGAINDFEQQLVDKGIVILKCMLHISPAEQKERLLARLDDPTKHWKYNPGDVDERQLWDDYTRAYEIALERTNTDVAPWYVVPSDRKWYRNLAIGQILLETFESMDLDWPKADFDVEAERRRLAADTVGESHA</sequence>
<name>A0A1I1JWC0_9ACTN</name>
<reference evidence="4 5" key="1">
    <citation type="submission" date="2016-10" db="EMBL/GenBank/DDBJ databases">
        <authorList>
            <person name="de Groot N.N."/>
        </authorList>
    </citation>
    <scope>NUCLEOTIDE SEQUENCE [LARGE SCALE GENOMIC DNA]</scope>
    <source>
        <strain evidence="4 5">CGMCC 1.7056</strain>
    </source>
</reference>
<dbReference type="Pfam" id="PF03976">
    <property type="entry name" value="PPK2"/>
    <property type="match status" value="1"/>
</dbReference>
<protein>
    <submittedName>
        <fullName evidence="4">Polyphosphate:nucleotide phosphotransferase, PPK2 family</fullName>
    </submittedName>
</protein>
<dbReference type="RefSeq" id="WP_091123717.1">
    <property type="nucleotide sequence ID" value="NZ_FOLB01000007.1"/>
</dbReference>
<keyword evidence="2" id="KW-0418">Kinase</keyword>
<evidence type="ECO:0000313" key="5">
    <source>
        <dbReference type="Proteomes" id="UP000198832"/>
    </source>
</evidence>
<dbReference type="InterPro" id="IPR016898">
    <property type="entry name" value="Polyphosphate_phosphotransfera"/>
</dbReference>
<dbReference type="EMBL" id="FOLB01000007">
    <property type="protein sequence ID" value="SFC52551.1"/>
    <property type="molecule type" value="Genomic_DNA"/>
</dbReference>
<dbReference type="GO" id="GO:0006797">
    <property type="term" value="P:polyphosphate metabolic process"/>
    <property type="evidence" value="ECO:0007669"/>
    <property type="project" value="InterPro"/>
</dbReference>
<evidence type="ECO:0000313" key="4">
    <source>
        <dbReference type="EMBL" id="SFC52551.1"/>
    </source>
</evidence>
<dbReference type="Proteomes" id="UP000198832">
    <property type="component" value="Unassembled WGS sequence"/>
</dbReference>
<dbReference type="PANTHER" id="PTHR34383">
    <property type="entry name" value="POLYPHOSPHATE:AMP PHOSPHOTRANSFERASE-RELATED"/>
    <property type="match status" value="1"/>
</dbReference>
<gene>
    <name evidence="4" type="ORF">SAMN04487968_107170</name>
</gene>